<dbReference type="EMBL" id="BAAAQD010000011">
    <property type="protein sequence ID" value="GAA1530467.1"/>
    <property type="molecule type" value="Genomic_DNA"/>
</dbReference>
<reference evidence="1 2" key="1">
    <citation type="journal article" date="2019" name="Int. J. Syst. Evol. Microbiol.">
        <title>The Global Catalogue of Microorganisms (GCM) 10K type strain sequencing project: providing services to taxonomists for standard genome sequencing and annotation.</title>
        <authorList>
            <consortium name="The Broad Institute Genomics Platform"/>
            <consortium name="The Broad Institute Genome Sequencing Center for Infectious Disease"/>
            <person name="Wu L."/>
            <person name="Ma J."/>
        </authorList>
    </citation>
    <scope>NUCLEOTIDE SEQUENCE [LARGE SCALE GENOMIC DNA]</scope>
    <source>
        <strain evidence="1 2">JCM 15933</strain>
    </source>
</reference>
<dbReference type="SUPFAM" id="SSF55008">
    <property type="entry name" value="HMA, heavy metal-associated domain"/>
    <property type="match status" value="1"/>
</dbReference>
<evidence type="ECO:0000313" key="2">
    <source>
        <dbReference type="Proteomes" id="UP001501470"/>
    </source>
</evidence>
<evidence type="ECO:0008006" key="3">
    <source>
        <dbReference type="Google" id="ProtNLM"/>
    </source>
</evidence>
<proteinExistence type="predicted"/>
<accession>A0ABN2AZ62</accession>
<sequence length="66" mass="6832">MRDEVTVAVPPDLCRRCVRLLSRHVSDVPGVVSLHVGGGLLAVSGDVDAAEVRAARDRAGFPVPGG</sequence>
<dbReference type="Proteomes" id="UP001501470">
    <property type="component" value="Unassembled WGS sequence"/>
</dbReference>
<organism evidence="1 2">
    <name type="scientific">Dactylosporangium maewongense</name>
    <dbReference type="NCBI Taxonomy" id="634393"/>
    <lineage>
        <taxon>Bacteria</taxon>
        <taxon>Bacillati</taxon>
        <taxon>Actinomycetota</taxon>
        <taxon>Actinomycetes</taxon>
        <taxon>Micromonosporales</taxon>
        <taxon>Micromonosporaceae</taxon>
        <taxon>Dactylosporangium</taxon>
    </lineage>
</organism>
<keyword evidence="2" id="KW-1185">Reference proteome</keyword>
<gene>
    <name evidence="1" type="ORF">GCM10009827_055080</name>
</gene>
<dbReference type="RefSeq" id="WP_344505027.1">
    <property type="nucleotide sequence ID" value="NZ_BAAAQD010000011.1"/>
</dbReference>
<evidence type="ECO:0000313" key="1">
    <source>
        <dbReference type="EMBL" id="GAA1530467.1"/>
    </source>
</evidence>
<comment type="caution">
    <text evidence="1">The sequence shown here is derived from an EMBL/GenBank/DDBJ whole genome shotgun (WGS) entry which is preliminary data.</text>
</comment>
<protein>
    <recommendedName>
        <fullName evidence="3">HMA domain-containing protein</fullName>
    </recommendedName>
</protein>
<dbReference type="InterPro" id="IPR036163">
    <property type="entry name" value="HMA_dom_sf"/>
</dbReference>
<name>A0ABN2AZ62_9ACTN</name>